<comment type="caution">
    <text evidence="8">The sequence shown here is derived from an EMBL/GenBank/DDBJ whole genome shotgun (WGS) entry which is preliminary data.</text>
</comment>
<dbReference type="Pfam" id="PF00078">
    <property type="entry name" value="RVT_1"/>
    <property type="match status" value="1"/>
</dbReference>
<reference evidence="8 9" key="1">
    <citation type="journal article" date="2019" name="Microbiol. Resour. Announc.">
        <title>High-quality draft genome sequence of Fusarium oxysporum f. sp. cubense strain 160527, a causal agent of Panama disease.</title>
        <authorList>
            <person name="Asai S."/>
            <person name="Ayukawa Y."/>
            <person name="Gan P."/>
            <person name="Masuda S."/>
            <person name="Komatsu K."/>
            <person name="Shirasu K."/>
            <person name="Arie T."/>
        </authorList>
    </citation>
    <scope>NUCLEOTIDE SEQUENCE [LARGE SCALE GENOMIC DNA]</scope>
    <source>
        <strain evidence="8 9">160527</strain>
    </source>
</reference>
<feature type="region of interest" description="Disordered" evidence="5">
    <location>
        <begin position="344"/>
        <end position="401"/>
    </location>
</feature>
<feature type="compositionally biased region" description="Low complexity" evidence="5">
    <location>
        <begin position="278"/>
        <end position="291"/>
    </location>
</feature>
<feature type="compositionally biased region" description="Polar residues" evidence="5">
    <location>
        <begin position="245"/>
        <end position="271"/>
    </location>
</feature>
<feature type="domain" description="RING-type" evidence="6">
    <location>
        <begin position="457"/>
        <end position="498"/>
    </location>
</feature>
<proteinExistence type="predicted"/>
<evidence type="ECO:0000256" key="2">
    <source>
        <dbReference type="ARBA" id="ARBA00022771"/>
    </source>
</evidence>
<dbReference type="PROSITE" id="PS50878">
    <property type="entry name" value="RT_POL"/>
    <property type="match status" value="1"/>
</dbReference>
<dbReference type="InterPro" id="IPR000477">
    <property type="entry name" value="RT_dom"/>
</dbReference>
<dbReference type="Proteomes" id="UP000320707">
    <property type="component" value="Unassembled WGS sequence"/>
</dbReference>
<keyword evidence="1" id="KW-0479">Metal-binding</keyword>
<keyword evidence="3" id="KW-0862">Zinc</keyword>
<dbReference type="SUPFAM" id="SSF57850">
    <property type="entry name" value="RING/U-box"/>
    <property type="match status" value="1"/>
</dbReference>
<dbReference type="PANTHER" id="PTHR33481">
    <property type="entry name" value="REVERSE TRANSCRIPTASE"/>
    <property type="match status" value="1"/>
</dbReference>
<dbReference type="InterPro" id="IPR017907">
    <property type="entry name" value="Znf_RING_CS"/>
</dbReference>
<evidence type="ECO:0000259" key="6">
    <source>
        <dbReference type="PROSITE" id="PS50089"/>
    </source>
</evidence>
<feature type="compositionally biased region" description="Polar residues" evidence="5">
    <location>
        <begin position="308"/>
        <end position="324"/>
    </location>
</feature>
<evidence type="ECO:0000256" key="3">
    <source>
        <dbReference type="ARBA" id="ARBA00022833"/>
    </source>
</evidence>
<keyword evidence="2 4" id="KW-0863">Zinc-finger</keyword>
<feature type="domain" description="Reverse transcriptase" evidence="7">
    <location>
        <begin position="1"/>
        <end position="217"/>
    </location>
</feature>
<dbReference type="CDD" id="cd01650">
    <property type="entry name" value="RT_nLTR_like"/>
    <property type="match status" value="1"/>
</dbReference>
<dbReference type="SMART" id="SM00184">
    <property type="entry name" value="RING"/>
    <property type="match status" value="1"/>
</dbReference>
<evidence type="ECO:0000256" key="4">
    <source>
        <dbReference type="PROSITE-ProRule" id="PRU00175"/>
    </source>
</evidence>
<protein>
    <submittedName>
        <fullName evidence="8">E3 ubiquitin-protein ligase complex slx8-rfp subunit slx8</fullName>
    </submittedName>
</protein>
<dbReference type="Gene3D" id="3.30.40.10">
    <property type="entry name" value="Zinc/RING finger domain, C3HC4 (zinc finger)"/>
    <property type="match status" value="1"/>
</dbReference>
<name>A0A559LK28_FUSOC</name>
<dbReference type="Pfam" id="PF13920">
    <property type="entry name" value="zf-C3HC4_3"/>
    <property type="match status" value="1"/>
</dbReference>
<dbReference type="EMBL" id="SRMI01000003">
    <property type="protein sequence ID" value="TVY74616.1"/>
    <property type="molecule type" value="Genomic_DNA"/>
</dbReference>
<sequence length="538" mass="59343">MITKPGRRDLRKPGAWRPISLLSCLGKGLERLTARHLACAAMHNSVLLPKRSATDLVTALIHDIEEAFARKKVATLVTMDRQGAFDTVMRNRLVLRLRGQGWPYHLARHPHTHFAPLQCGLPQSSPVSPILFLLHTEPIYQLGNPQGRFGYADDTGILSIGDLVDETTAMASSSIDEMVRWGAANGVSFDPKKTEVMHVSRSSWENGHPESFYNADLKNSLLASEIEDDFLADLADGDFSSPSSYLPFTNPDSRPSQSHSVSLQSTVQASTPHRAFRNTTAPTNATTNTTARELSSTNCILHPFGPERTTTQLSSASNSTGESQASLPIFDSLEENDFFFDSPASSFSEAMPPATRRSTTAAAARTGSAHASKRRRTSTTAAPAAPPRPTSTQRKSPATRKDMDVEELFGTKPTCSPIDVRTSVEFDTIDLTETNEVFEKVRKLERDDRVRLAAFQCVICMDDCSNLTVTHCGHLYCASCLHQSLHVDVTKVKCPMCRQKLDMKPRNCYDSTTKGYWPLELKLMTATRKGKRKANTLP</sequence>
<organism evidence="8 9">
    <name type="scientific">Fusarium oxysporum f. sp. cubense</name>
    <dbReference type="NCBI Taxonomy" id="61366"/>
    <lineage>
        <taxon>Eukaryota</taxon>
        <taxon>Fungi</taxon>
        <taxon>Dikarya</taxon>
        <taxon>Ascomycota</taxon>
        <taxon>Pezizomycotina</taxon>
        <taxon>Sordariomycetes</taxon>
        <taxon>Hypocreomycetidae</taxon>
        <taxon>Hypocreales</taxon>
        <taxon>Nectriaceae</taxon>
        <taxon>Fusarium</taxon>
        <taxon>Fusarium oxysporum species complex</taxon>
    </lineage>
</organism>
<evidence type="ECO:0000313" key="9">
    <source>
        <dbReference type="Proteomes" id="UP000320707"/>
    </source>
</evidence>
<evidence type="ECO:0000256" key="5">
    <source>
        <dbReference type="SAM" id="MobiDB-lite"/>
    </source>
</evidence>
<dbReference type="InterPro" id="IPR001841">
    <property type="entry name" value="Znf_RING"/>
</dbReference>
<gene>
    <name evidence="8" type="primary">slx8-1</name>
    <name evidence="8" type="ORF">Focb16_v005906</name>
</gene>
<evidence type="ECO:0000313" key="8">
    <source>
        <dbReference type="EMBL" id="TVY74616.1"/>
    </source>
</evidence>
<feature type="region of interest" description="Disordered" evidence="5">
    <location>
        <begin position="245"/>
        <end position="324"/>
    </location>
</feature>
<dbReference type="AlphaFoldDB" id="A0A559LK28"/>
<accession>A0A559LK28</accession>
<dbReference type="PROSITE" id="PS00518">
    <property type="entry name" value="ZF_RING_1"/>
    <property type="match status" value="1"/>
</dbReference>
<feature type="compositionally biased region" description="Low complexity" evidence="5">
    <location>
        <begin position="344"/>
        <end position="370"/>
    </location>
</feature>
<evidence type="ECO:0000256" key="1">
    <source>
        <dbReference type="ARBA" id="ARBA00022723"/>
    </source>
</evidence>
<evidence type="ECO:0000259" key="7">
    <source>
        <dbReference type="PROSITE" id="PS50878"/>
    </source>
</evidence>
<dbReference type="PROSITE" id="PS50089">
    <property type="entry name" value="ZF_RING_2"/>
    <property type="match status" value="1"/>
</dbReference>
<dbReference type="GO" id="GO:0008270">
    <property type="term" value="F:zinc ion binding"/>
    <property type="evidence" value="ECO:0007669"/>
    <property type="project" value="UniProtKB-KW"/>
</dbReference>
<dbReference type="InterPro" id="IPR013083">
    <property type="entry name" value="Znf_RING/FYVE/PHD"/>
</dbReference>
<dbReference type="PANTHER" id="PTHR33481:SF1">
    <property type="entry name" value="ENDONUCLEASE_EXONUCLEASE_PHOSPHATASE DOMAIN-CONTAINING PROTEIN-RELATED"/>
    <property type="match status" value="1"/>
</dbReference>